<dbReference type="SUPFAM" id="SSF101898">
    <property type="entry name" value="NHL repeat"/>
    <property type="match status" value="1"/>
</dbReference>
<dbReference type="AlphaFoldDB" id="V3YYB5"/>
<dbReference type="Proteomes" id="UP000030746">
    <property type="component" value="Unassembled WGS sequence"/>
</dbReference>
<keyword evidence="1" id="KW-0732">Signal</keyword>
<name>V3YYB5_LOTGI</name>
<dbReference type="RefSeq" id="XP_009066078.1">
    <property type="nucleotide sequence ID" value="XM_009067830.1"/>
</dbReference>
<dbReference type="CTD" id="20241163"/>
<evidence type="ECO:0000256" key="1">
    <source>
        <dbReference type="SAM" id="SignalP"/>
    </source>
</evidence>
<reference evidence="2 3" key="1">
    <citation type="journal article" date="2013" name="Nature">
        <title>Insights into bilaterian evolution from three spiralian genomes.</title>
        <authorList>
            <person name="Simakov O."/>
            <person name="Marletaz F."/>
            <person name="Cho S.J."/>
            <person name="Edsinger-Gonzales E."/>
            <person name="Havlak P."/>
            <person name="Hellsten U."/>
            <person name="Kuo D.H."/>
            <person name="Larsson T."/>
            <person name="Lv J."/>
            <person name="Arendt D."/>
            <person name="Savage R."/>
            <person name="Osoegawa K."/>
            <person name="de Jong P."/>
            <person name="Grimwood J."/>
            <person name="Chapman J.A."/>
            <person name="Shapiro H."/>
            <person name="Aerts A."/>
            <person name="Otillar R.P."/>
            <person name="Terry A.Y."/>
            <person name="Boore J.L."/>
            <person name="Grigoriev I.V."/>
            <person name="Lindberg D.R."/>
            <person name="Seaver E.C."/>
            <person name="Weisblat D.A."/>
            <person name="Putnam N.H."/>
            <person name="Rokhsar D.S."/>
        </authorList>
    </citation>
    <scope>NUCLEOTIDE SEQUENCE [LARGE SCALE GENOMIC DNA]</scope>
</reference>
<feature type="signal peptide" evidence="1">
    <location>
        <begin position="1"/>
        <end position="18"/>
    </location>
</feature>
<organism evidence="2 3">
    <name type="scientific">Lottia gigantea</name>
    <name type="common">Giant owl limpet</name>
    <dbReference type="NCBI Taxonomy" id="225164"/>
    <lineage>
        <taxon>Eukaryota</taxon>
        <taxon>Metazoa</taxon>
        <taxon>Spiralia</taxon>
        <taxon>Lophotrochozoa</taxon>
        <taxon>Mollusca</taxon>
        <taxon>Gastropoda</taxon>
        <taxon>Patellogastropoda</taxon>
        <taxon>Lottioidea</taxon>
        <taxon>Lottiidae</taxon>
        <taxon>Lottia</taxon>
    </lineage>
</organism>
<gene>
    <name evidence="2" type="ORF">LOTGIDRAFT_169531</name>
</gene>
<dbReference type="OMA" id="WTHNDSD"/>
<dbReference type="OrthoDB" id="6139572at2759"/>
<feature type="chain" id="PRO_5004715693" evidence="1">
    <location>
        <begin position="19"/>
        <end position="291"/>
    </location>
</feature>
<dbReference type="HOGENOM" id="CLU_058234_0_1_1"/>
<proteinExistence type="predicted"/>
<accession>V3YYB5</accession>
<protein>
    <submittedName>
        <fullName evidence="2">Uncharacterized protein</fullName>
    </submittedName>
</protein>
<keyword evidence="3" id="KW-1185">Reference proteome</keyword>
<evidence type="ECO:0000313" key="3">
    <source>
        <dbReference type="Proteomes" id="UP000030746"/>
    </source>
</evidence>
<dbReference type="GeneID" id="20241163"/>
<dbReference type="KEGG" id="lgi:LOTGIDRAFT_169531"/>
<sequence>MQHLQELILLGLLVTVTAAPALASPSFTSAKVLGTVKDHNIQEASGLAASRIHPGVLYTHNDKGSNSVIYAIDASTAQTLATLKISHAENYDWEDVAVGPCGGSSCIYIAETGDHGEDGAKNVIYRVKEPKSIKDQSLDVDSKLHFKWDQPDCETVMVTPNEDIYLVSKVSGGHGKLVRLDKSGWGSGNAVTVQASATLKQDGHKHDPVGGDISPNGKEMLIKYKYHVYYWYVPDGDYVGAISRPPVDLPYVVETQGESVCWDSRAGGYYTLSEGKNQHLYYYQRTSPVVG</sequence>
<dbReference type="EMBL" id="KB203771">
    <property type="protein sequence ID" value="ESO83128.1"/>
    <property type="molecule type" value="Genomic_DNA"/>
</dbReference>
<evidence type="ECO:0000313" key="2">
    <source>
        <dbReference type="EMBL" id="ESO83128.1"/>
    </source>
</evidence>